<dbReference type="Gene3D" id="2.40.37.20">
    <property type="entry name" value="D-serine dehydratase-like domain"/>
    <property type="match status" value="1"/>
</dbReference>
<feature type="domain" description="D-serine dehydratase-like" evidence="3">
    <location>
        <begin position="261"/>
        <end position="348"/>
    </location>
</feature>
<protein>
    <recommendedName>
        <fullName evidence="3">D-serine dehydratase-like domain-containing protein</fullName>
    </recommendedName>
</protein>
<evidence type="ECO:0000256" key="2">
    <source>
        <dbReference type="ARBA" id="ARBA00023239"/>
    </source>
</evidence>
<gene>
    <name evidence="4" type="ORF">METZ01_LOCUS73027</name>
</gene>
<sequence length="365" mass="39965">MQPYRPNLGATLDLIETPSLLIDLELMESNFDVISKTYSNTLCKMRQHAKNIKCPDILWRQIEIGGTLNGVCTAKVSEAEVMVEGGIRDVLITSEIVGEDKQRRLAYLAKRADVKVCIDNETNLNSLSLIAQEIGSEIGVLIEVDTSMGRAGIRTAEQGVELAKLAESLASIKFLGVMSHQTVDGFADKETRFIEGKRYIDKCLAVKTAIEDHGIEVTIVSSGETFSYDVAPQIEGVTEVEGGTYALMSGPAKYMEEFSLAGKVLTTVIDVTETEIVIDAGLRCLGGPLGVTPTIEGHDELTFIEMHDSYSVLSVKEGNIFRIGQTLFICTSQQDILVNRWDNFIGVRDGVVEAVWDISARGCHH</sequence>
<comment type="similarity">
    <text evidence="1">Belongs to the DSD1 family.</text>
</comment>
<dbReference type="InterPro" id="IPR001608">
    <property type="entry name" value="Ala_racemase_N"/>
</dbReference>
<evidence type="ECO:0000259" key="3">
    <source>
        <dbReference type="SMART" id="SM01119"/>
    </source>
</evidence>
<accession>A0A381U146</accession>
<dbReference type="AlphaFoldDB" id="A0A381U146"/>
<dbReference type="PANTHER" id="PTHR28004">
    <property type="entry name" value="ZGC:162816-RELATED"/>
    <property type="match status" value="1"/>
</dbReference>
<proteinExistence type="inferred from homology"/>
<dbReference type="SUPFAM" id="SSF51419">
    <property type="entry name" value="PLP-binding barrel"/>
    <property type="match status" value="1"/>
</dbReference>
<dbReference type="GO" id="GO:0036088">
    <property type="term" value="P:D-serine catabolic process"/>
    <property type="evidence" value="ECO:0007669"/>
    <property type="project" value="TreeGrafter"/>
</dbReference>
<dbReference type="SMART" id="SM01119">
    <property type="entry name" value="D-ser_dehydrat"/>
    <property type="match status" value="1"/>
</dbReference>
<dbReference type="Pfam" id="PF01168">
    <property type="entry name" value="Ala_racemase_N"/>
    <property type="match status" value="1"/>
</dbReference>
<dbReference type="InterPro" id="IPR029066">
    <property type="entry name" value="PLP-binding_barrel"/>
</dbReference>
<dbReference type="InterPro" id="IPR051466">
    <property type="entry name" value="D-amino_acid_metab_enzyme"/>
</dbReference>
<evidence type="ECO:0000256" key="1">
    <source>
        <dbReference type="ARBA" id="ARBA00005323"/>
    </source>
</evidence>
<evidence type="ECO:0000313" key="4">
    <source>
        <dbReference type="EMBL" id="SVA20173.1"/>
    </source>
</evidence>
<dbReference type="PANTHER" id="PTHR28004:SF2">
    <property type="entry name" value="D-SERINE DEHYDRATASE"/>
    <property type="match status" value="1"/>
</dbReference>
<dbReference type="Gene3D" id="3.20.20.10">
    <property type="entry name" value="Alanine racemase"/>
    <property type="match status" value="1"/>
</dbReference>
<name>A0A381U146_9ZZZZ</name>
<dbReference type="InterPro" id="IPR026956">
    <property type="entry name" value="D-ser_dehydrat-like_dom"/>
</dbReference>
<dbReference type="InterPro" id="IPR042208">
    <property type="entry name" value="D-ser_dehydrat-like_sf"/>
</dbReference>
<dbReference type="EMBL" id="UINC01005261">
    <property type="protein sequence ID" value="SVA20173.1"/>
    <property type="molecule type" value="Genomic_DNA"/>
</dbReference>
<organism evidence="4">
    <name type="scientific">marine metagenome</name>
    <dbReference type="NCBI Taxonomy" id="408172"/>
    <lineage>
        <taxon>unclassified sequences</taxon>
        <taxon>metagenomes</taxon>
        <taxon>ecological metagenomes</taxon>
    </lineage>
</organism>
<dbReference type="GO" id="GO:0008721">
    <property type="term" value="F:D-serine ammonia-lyase activity"/>
    <property type="evidence" value="ECO:0007669"/>
    <property type="project" value="TreeGrafter"/>
</dbReference>
<reference evidence="4" key="1">
    <citation type="submission" date="2018-05" db="EMBL/GenBank/DDBJ databases">
        <authorList>
            <person name="Lanie J.A."/>
            <person name="Ng W.-L."/>
            <person name="Kazmierczak K.M."/>
            <person name="Andrzejewski T.M."/>
            <person name="Davidsen T.M."/>
            <person name="Wayne K.J."/>
            <person name="Tettelin H."/>
            <person name="Glass J.I."/>
            <person name="Rusch D."/>
            <person name="Podicherti R."/>
            <person name="Tsui H.-C.T."/>
            <person name="Winkler M.E."/>
        </authorList>
    </citation>
    <scope>NUCLEOTIDE SEQUENCE</scope>
</reference>
<keyword evidence="2" id="KW-0456">Lyase</keyword>